<proteinExistence type="predicted"/>
<evidence type="ECO:0000313" key="2">
    <source>
        <dbReference type="Proteomes" id="UP001597112"/>
    </source>
</evidence>
<dbReference type="RefSeq" id="WP_377580192.1">
    <property type="nucleotide sequence ID" value="NZ_JBHTKA010000007.1"/>
</dbReference>
<organism evidence="1 2">
    <name type="scientific">Ohtaekwangia kribbensis</name>
    <dbReference type="NCBI Taxonomy" id="688913"/>
    <lineage>
        <taxon>Bacteria</taxon>
        <taxon>Pseudomonadati</taxon>
        <taxon>Bacteroidota</taxon>
        <taxon>Cytophagia</taxon>
        <taxon>Cytophagales</taxon>
        <taxon>Fulvivirgaceae</taxon>
        <taxon>Ohtaekwangia</taxon>
    </lineage>
</organism>
<keyword evidence="2" id="KW-1185">Reference proteome</keyword>
<evidence type="ECO:0000313" key="1">
    <source>
        <dbReference type="EMBL" id="MFD1000737.1"/>
    </source>
</evidence>
<name>A0ABW3K6Y8_9BACT</name>
<dbReference type="Proteomes" id="UP001597112">
    <property type="component" value="Unassembled WGS sequence"/>
</dbReference>
<accession>A0ABW3K6Y8</accession>
<protein>
    <submittedName>
        <fullName evidence="1">Uncharacterized protein</fullName>
    </submittedName>
</protein>
<dbReference type="EMBL" id="JBHTKA010000007">
    <property type="protein sequence ID" value="MFD1000737.1"/>
    <property type="molecule type" value="Genomic_DNA"/>
</dbReference>
<sequence length="75" mass="8861">MITTMNKVYYKGQAYDFKMNRLTSGQRHYSLYKDGLLTHSVMEDDLDKRTIVSFILDAYYKSISEPQPTFLQLLK</sequence>
<reference evidence="2" key="1">
    <citation type="journal article" date="2019" name="Int. J. Syst. Evol. Microbiol.">
        <title>The Global Catalogue of Microorganisms (GCM) 10K type strain sequencing project: providing services to taxonomists for standard genome sequencing and annotation.</title>
        <authorList>
            <consortium name="The Broad Institute Genomics Platform"/>
            <consortium name="The Broad Institute Genome Sequencing Center for Infectious Disease"/>
            <person name="Wu L."/>
            <person name="Ma J."/>
        </authorList>
    </citation>
    <scope>NUCLEOTIDE SEQUENCE [LARGE SCALE GENOMIC DNA]</scope>
    <source>
        <strain evidence="2">CCUG 58938</strain>
    </source>
</reference>
<comment type="caution">
    <text evidence="1">The sequence shown here is derived from an EMBL/GenBank/DDBJ whole genome shotgun (WGS) entry which is preliminary data.</text>
</comment>
<gene>
    <name evidence="1" type="ORF">ACFQ21_15530</name>
</gene>